<dbReference type="InterPro" id="IPR004036">
    <property type="entry name" value="Endonuclease-III-like_CS2"/>
</dbReference>
<dbReference type="GO" id="GO:0032357">
    <property type="term" value="F:oxidized purine DNA binding"/>
    <property type="evidence" value="ECO:0007669"/>
    <property type="project" value="TreeGrafter"/>
</dbReference>
<accession>A0A1I0E0G8</accession>
<dbReference type="GO" id="GO:0006298">
    <property type="term" value="P:mismatch repair"/>
    <property type="evidence" value="ECO:0007669"/>
    <property type="project" value="TreeGrafter"/>
</dbReference>
<organism evidence="16 17">
    <name type="scientific">Enterocloster lavalensis</name>
    <dbReference type="NCBI Taxonomy" id="460384"/>
    <lineage>
        <taxon>Bacteria</taxon>
        <taxon>Bacillati</taxon>
        <taxon>Bacillota</taxon>
        <taxon>Clostridia</taxon>
        <taxon>Lachnospirales</taxon>
        <taxon>Lachnospiraceae</taxon>
        <taxon>Enterocloster</taxon>
    </lineage>
</organism>
<evidence type="ECO:0000256" key="8">
    <source>
        <dbReference type="ARBA" id="ARBA00022763"/>
    </source>
</evidence>
<keyword evidence="7" id="KW-0479">Metal-binding</keyword>
<proteinExistence type="inferred from homology"/>
<dbReference type="PANTHER" id="PTHR42944:SF1">
    <property type="entry name" value="ADENINE DNA GLYCOSYLASE"/>
    <property type="match status" value="1"/>
</dbReference>
<dbReference type="GO" id="GO:0046872">
    <property type="term" value="F:metal ion binding"/>
    <property type="evidence" value="ECO:0007669"/>
    <property type="project" value="UniProtKB-UniRule"/>
</dbReference>
<evidence type="ECO:0000256" key="6">
    <source>
        <dbReference type="ARBA" id="ARBA00022485"/>
    </source>
</evidence>
<dbReference type="GO" id="GO:0051539">
    <property type="term" value="F:4 iron, 4 sulfur cluster binding"/>
    <property type="evidence" value="ECO:0007669"/>
    <property type="project" value="UniProtKB-UniRule"/>
</dbReference>
<keyword evidence="10 14" id="KW-0408">Iron</keyword>
<dbReference type="CDD" id="cd03431">
    <property type="entry name" value="NUDIX_DNA_Glycosylase_C-MutY"/>
    <property type="match status" value="1"/>
</dbReference>
<keyword evidence="8 14" id="KW-0227">DNA damage</keyword>
<evidence type="ECO:0000256" key="10">
    <source>
        <dbReference type="ARBA" id="ARBA00023004"/>
    </source>
</evidence>
<evidence type="ECO:0000256" key="3">
    <source>
        <dbReference type="ARBA" id="ARBA00008343"/>
    </source>
</evidence>
<dbReference type="Gene3D" id="1.10.340.30">
    <property type="entry name" value="Hypothetical protein, domain 2"/>
    <property type="match status" value="1"/>
</dbReference>
<evidence type="ECO:0000256" key="5">
    <source>
        <dbReference type="ARBA" id="ARBA00022023"/>
    </source>
</evidence>
<keyword evidence="11" id="KW-0411">Iron-sulfur</keyword>
<dbReference type="RefSeq" id="WP_092361784.1">
    <property type="nucleotide sequence ID" value="NZ_DAINWJ010000442.1"/>
</dbReference>
<dbReference type="NCBIfam" id="TIGR01084">
    <property type="entry name" value="mutY"/>
    <property type="match status" value="1"/>
</dbReference>
<dbReference type="SMART" id="SM00478">
    <property type="entry name" value="ENDO3c"/>
    <property type="match status" value="1"/>
</dbReference>
<evidence type="ECO:0000256" key="11">
    <source>
        <dbReference type="ARBA" id="ARBA00023014"/>
    </source>
</evidence>
<keyword evidence="13 14" id="KW-0326">Glycosidase</keyword>
<evidence type="ECO:0000259" key="15">
    <source>
        <dbReference type="SMART" id="SM00478"/>
    </source>
</evidence>
<dbReference type="InterPro" id="IPR015797">
    <property type="entry name" value="NUDIX_hydrolase-like_dom_sf"/>
</dbReference>
<dbReference type="InterPro" id="IPR003265">
    <property type="entry name" value="HhH-GPD_domain"/>
</dbReference>
<dbReference type="InterPro" id="IPR029119">
    <property type="entry name" value="MutY_C"/>
</dbReference>
<evidence type="ECO:0000313" key="16">
    <source>
        <dbReference type="EMBL" id="SET37627.1"/>
    </source>
</evidence>
<dbReference type="InterPro" id="IPR000445">
    <property type="entry name" value="HhH_motif"/>
</dbReference>
<dbReference type="InterPro" id="IPR023170">
    <property type="entry name" value="HhH_base_excis_C"/>
</dbReference>
<name>A0A1I0E0G8_9FIRM</name>
<evidence type="ECO:0000256" key="4">
    <source>
        <dbReference type="ARBA" id="ARBA00012045"/>
    </source>
</evidence>
<comment type="similarity">
    <text evidence="3 14">Belongs to the Nth/MutY family.</text>
</comment>
<comment type="catalytic activity">
    <reaction evidence="1 14">
        <text>Hydrolyzes free adenine bases from 7,8-dihydro-8-oxoguanine:adenine mismatched double-stranded DNA, leaving an apurinic site.</text>
        <dbReference type="EC" id="3.2.2.31"/>
    </reaction>
</comment>
<dbReference type="GeneID" id="93276487"/>
<dbReference type="CDD" id="cd00056">
    <property type="entry name" value="ENDO3c"/>
    <property type="match status" value="1"/>
</dbReference>
<dbReference type="PANTHER" id="PTHR42944">
    <property type="entry name" value="ADENINE DNA GLYCOSYLASE"/>
    <property type="match status" value="1"/>
</dbReference>
<reference evidence="17" key="1">
    <citation type="submission" date="2016-10" db="EMBL/GenBank/DDBJ databases">
        <authorList>
            <person name="Varghese N."/>
            <person name="Submissions S."/>
        </authorList>
    </citation>
    <scope>NUCLEOTIDE SEQUENCE [LARGE SCALE GENOMIC DNA]</scope>
    <source>
        <strain evidence="17">NLAE-zl-G277</strain>
    </source>
</reference>
<dbReference type="InterPro" id="IPR005760">
    <property type="entry name" value="A/G_AdeGlyc_MutY"/>
</dbReference>
<dbReference type="GO" id="GO:0000701">
    <property type="term" value="F:purine-specific mismatch base pair DNA N-glycosylase activity"/>
    <property type="evidence" value="ECO:0007669"/>
    <property type="project" value="UniProtKB-EC"/>
</dbReference>
<keyword evidence="9" id="KW-0378">Hydrolase</keyword>
<gene>
    <name evidence="16" type="ORF">SAMN05216313_105146</name>
</gene>
<dbReference type="InterPro" id="IPR044298">
    <property type="entry name" value="MIG/MutY"/>
</dbReference>
<dbReference type="STRING" id="460384.SAMN05216313_105146"/>
<dbReference type="GO" id="GO:0034039">
    <property type="term" value="F:8-oxo-7,8-dihydroguanine DNA N-glycosylase activity"/>
    <property type="evidence" value="ECO:0007669"/>
    <property type="project" value="TreeGrafter"/>
</dbReference>
<evidence type="ECO:0000256" key="2">
    <source>
        <dbReference type="ARBA" id="ARBA00002933"/>
    </source>
</evidence>
<evidence type="ECO:0000256" key="7">
    <source>
        <dbReference type="ARBA" id="ARBA00022723"/>
    </source>
</evidence>
<dbReference type="SUPFAM" id="SSF55811">
    <property type="entry name" value="Nudix"/>
    <property type="match status" value="1"/>
</dbReference>
<dbReference type="GO" id="GO:0006284">
    <property type="term" value="P:base-excision repair"/>
    <property type="evidence" value="ECO:0007669"/>
    <property type="project" value="UniProtKB-UniRule"/>
</dbReference>
<keyword evidence="12" id="KW-0234">DNA repair</keyword>
<protein>
    <recommendedName>
        <fullName evidence="5 14">Adenine DNA glycosylase</fullName>
        <ecNumber evidence="4 14">3.2.2.31</ecNumber>
    </recommendedName>
</protein>
<evidence type="ECO:0000256" key="1">
    <source>
        <dbReference type="ARBA" id="ARBA00000843"/>
    </source>
</evidence>
<dbReference type="Pfam" id="PF00633">
    <property type="entry name" value="HHH"/>
    <property type="match status" value="1"/>
</dbReference>
<dbReference type="GO" id="GO:0035485">
    <property type="term" value="F:adenine/guanine mispair binding"/>
    <property type="evidence" value="ECO:0007669"/>
    <property type="project" value="TreeGrafter"/>
</dbReference>
<evidence type="ECO:0000256" key="9">
    <source>
        <dbReference type="ARBA" id="ARBA00022801"/>
    </source>
</evidence>
<evidence type="ECO:0000256" key="14">
    <source>
        <dbReference type="RuleBase" id="RU365096"/>
    </source>
</evidence>
<dbReference type="EC" id="3.2.2.31" evidence="4 14"/>
<dbReference type="EMBL" id="FOIM01000005">
    <property type="protein sequence ID" value="SET37627.1"/>
    <property type="molecule type" value="Genomic_DNA"/>
</dbReference>
<sequence>MTKHLYDRIQVLEREDELDRQQRLKAMARPLLSWYEGHARSLPWRDDPTPYRVWISEIMLQQTRVEAVKPYFERFMAALPTVQALAAVEDDRLMKLWEGLGYYTRARNLKKAALMITERHGGELPGSYEALLALPGIGSYTAGAIASIAFGLPVPAVDGNVLRVISRVLADREDIRQPAVKARMERELKEIMPRERTSQYNQGLIEVGAIVCVPGGEPRCAECPMESICLTRRQGLWKEIPVRGALKKRKVEELTVCLIRRGKKVAIHKRPDTGLLASLYELPNVPGHLEPDQVPGAFGLSPDLVEAVKPLPPAKHIFSHVEWHMAGYAVSLRESGEMNREGAFFFVERSAVKGEYPLPGAFKAYTKLI</sequence>
<dbReference type="Pfam" id="PF00730">
    <property type="entry name" value="HhH-GPD"/>
    <property type="match status" value="1"/>
</dbReference>
<keyword evidence="6" id="KW-0004">4Fe-4S</keyword>
<dbReference type="Proteomes" id="UP000198508">
    <property type="component" value="Unassembled WGS sequence"/>
</dbReference>
<dbReference type="InterPro" id="IPR011257">
    <property type="entry name" value="DNA_glycosylase"/>
</dbReference>
<dbReference type="Gene3D" id="1.10.1670.10">
    <property type="entry name" value="Helix-hairpin-Helix base-excision DNA repair enzymes (C-terminal)"/>
    <property type="match status" value="1"/>
</dbReference>
<comment type="cofactor">
    <cofactor evidence="14">
        <name>[4Fe-4S] cluster</name>
        <dbReference type="ChEBI" id="CHEBI:49883"/>
    </cofactor>
    <text evidence="14">Binds 1 [4Fe-4S] cluster.</text>
</comment>
<dbReference type="PROSITE" id="PS01155">
    <property type="entry name" value="ENDONUCLEASE_III_2"/>
    <property type="match status" value="1"/>
</dbReference>
<dbReference type="FunFam" id="1.10.340.30:FF:000002">
    <property type="entry name" value="Adenine DNA glycosylase"/>
    <property type="match status" value="1"/>
</dbReference>
<dbReference type="Gene3D" id="3.90.79.10">
    <property type="entry name" value="Nucleoside Triphosphate Pyrophosphohydrolase"/>
    <property type="match status" value="1"/>
</dbReference>
<feature type="domain" description="HhH-GPD" evidence="15">
    <location>
        <begin position="59"/>
        <end position="210"/>
    </location>
</feature>
<evidence type="ECO:0000256" key="13">
    <source>
        <dbReference type="ARBA" id="ARBA00023295"/>
    </source>
</evidence>
<evidence type="ECO:0000256" key="12">
    <source>
        <dbReference type="ARBA" id="ARBA00023204"/>
    </source>
</evidence>
<dbReference type="SUPFAM" id="SSF48150">
    <property type="entry name" value="DNA-glycosylase"/>
    <property type="match status" value="1"/>
</dbReference>
<keyword evidence="17" id="KW-1185">Reference proteome</keyword>
<dbReference type="Pfam" id="PF14815">
    <property type="entry name" value="NUDIX_4"/>
    <property type="match status" value="1"/>
</dbReference>
<evidence type="ECO:0000313" key="17">
    <source>
        <dbReference type="Proteomes" id="UP000198508"/>
    </source>
</evidence>
<comment type="function">
    <text evidence="2">Adenine glycosylase active on G-A mispairs. MutY also corrects error-prone DNA synthesis past GO lesions which are due to the oxidatively damaged form of guanine: 7,8-dihydro-8-oxoguanine (8-oxo-dGTP).</text>
</comment>
<dbReference type="AlphaFoldDB" id="A0A1I0E0G8"/>